<organism evidence="2 3">
    <name type="scientific">Apolygus lucorum</name>
    <name type="common">Small green plant bug</name>
    <name type="synonym">Lygocoris lucorum</name>
    <dbReference type="NCBI Taxonomy" id="248454"/>
    <lineage>
        <taxon>Eukaryota</taxon>
        <taxon>Metazoa</taxon>
        <taxon>Ecdysozoa</taxon>
        <taxon>Arthropoda</taxon>
        <taxon>Hexapoda</taxon>
        <taxon>Insecta</taxon>
        <taxon>Pterygota</taxon>
        <taxon>Neoptera</taxon>
        <taxon>Paraneoptera</taxon>
        <taxon>Hemiptera</taxon>
        <taxon>Heteroptera</taxon>
        <taxon>Panheteroptera</taxon>
        <taxon>Cimicomorpha</taxon>
        <taxon>Miridae</taxon>
        <taxon>Mirini</taxon>
        <taxon>Apolygus</taxon>
    </lineage>
</organism>
<protein>
    <submittedName>
        <fullName evidence="2">Uncharacterized protein</fullName>
    </submittedName>
</protein>
<accession>A0A8S9WT34</accession>
<dbReference type="Proteomes" id="UP000466442">
    <property type="component" value="Unassembled WGS sequence"/>
</dbReference>
<evidence type="ECO:0000256" key="1">
    <source>
        <dbReference type="SAM" id="MobiDB-lite"/>
    </source>
</evidence>
<evidence type="ECO:0000313" key="3">
    <source>
        <dbReference type="Proteomes" id="UP000466442"/>
    </source>
</evidence>
<dbReference type="EMBL" id="WIXP02000014">
    <property type="protein sequence ID" value="KAF6199833.1"/>
    <property type="molecule type" value="Genomic_DNA"/>
</dbReference>
<gene>
    <name evidence="2" type="ORF">GE061_006131</name>
</gene>
<comment type="caution">
    <text evidence="2">The sequence shown here is derived from an EMBL/GenBank/DDBJ whole genome shotgun (WGS) entry which is preliminary data.</text>
</comment>
<dbReference type="OrthoDB" id="6425771at2759"/>
<feature type="region of interest" description="Disordered" evidence="1">
    <location>
        <begin position="1"/>
        <end position="29"/>
    </location>
</feature>
<feature type="compositionally biased region" description="Basic residues" evidence="1">
    <location>
        <begin position="14"/>
        <end position="23"/>
    </location>
</feature>
<evidence type="ECO:0000313" key="2">
    <source>
        <dbReference type="EMBL" id="KAF6199833.1"/>
    </source>
</evidence>
<keyword evidence="3" id="KW-1185">Reference proteome</keyword>
<name>A0A8S9WT34_APOLU</name>
<proteinExistence type="predicted"/>
<reference evidence="2" key="1">
    <citation type="journal article" date="2021" name="Mol. Ecol. Resour.">
        <title>Apolygus lucorum genome provides insights into omnivorousness and mesophyll feeding.</title>
        <authorList>
            <person name="Liu Y."/>
            <person name="Liu H."/>
            <person name="Wang H."/>
            <person name="Huang T."/>
            <person name="Liu B."/>
            <person name="Yang B."/>
            <person name="Yin L."/>
            <person name="Li B."/>
            <person name="Zhang Y."/>
            <person name="Zhang S."/>
            <person name="Jiang F."/>
            <person name="Zhang X."/>
            <person name="Ren Y."/>
            <person name="Wang B."/>
            <person name="Wang S."/>
            <person name="Lu Y."/>
            <person name="Wu K."/>
            <person name="Fan W."/>
            <person name="Wang G."/>
        </authorList>
    </citation>
    <scope>NUCLEOTIDE SEQUENCE</scope>
    <source>
        <strain evidence="2">12Hb</strain>
    </source>
</reference>
<sequence>MYAAAGGASLASRQARRNIKKQQHPGDVHQQFKRRFELLQAQHAPATSEIHRLHQHSSYLELQHARIPALSTADITEAAFYIREKKRQRRANFKKGRFELPSHVATKEIGPFPVYPPQSWVGGPTVAAGQYCNHLLISLEATVGRRVL</sequence>
<dbReference type="AlphaFoldDB" id="A0A8S9WT34"/>